<protein>
    <submittedName>
        <fullName evidence="2">Uncharacterized protein</fullName>
    </submittedName>
</protein>
<organism evidence="2 3">
    <name type="scientific">Roseibium aggregatum</name>
    <dbReference type="NCBI Taxonomy" id="187304"/>
    <lineage>
        <taxon>Bacteria</taxon>
        <taxon>Pseudomonadati</taxon>
        <taxon>Pseudomonadota</taxon>
        <taxon>Alphaproteobacteria</taxon>
        <taxon>Hyphomicrobiales</taxon>
        <taxon>Stappiaceae</taxon>
        <taxon>Roseibium</taxon>
    </lineage>
</organism>
<sequence length="73" mass="8505">MALHRFSVGQQVRMTGWRRQSAGPAETFRVVATLPERNDLLQYRIRSDNERHERVTTEDNLENADTASFWKSA</sequence>
<feature type="compositionally biased region" description="Polar residues" evidence="1">
    <location>
        <begin position="63"/>
        <end position="73"/>
    </location>
</feature>
<reference evidence="2" key="1">
    <citation type="submission" date="2020-05" db="EMBL/GenBank/DDBJ databases">
        <title>Identification of trans-AT polyketide cluster in two marine bacteria, producers of a novel glutaramide-containing polyketide sesbanimide D and analogs.</title>
        <authorList>
            <person name="Kacar D."/>
            <person name="Rodriguez P."/>
            <person name="Canedo L."/>
            <person name="Gonzalez E."/>
            <person name="Galan B."/>
            <person name="De La Calle F."/>
            <person name="Garcia J.L."/>
        </authorList>
    </citation>
    <scope>NUCLEOTIDE SEQUENCE</scope>
    <source>
        <strain evidence="2">PHM038</strain>
    </source>
</reference>
<evidence type="ECO:0000313" key="3">
    <source>
        <dbReference type="Proteomes" id="UP000598467"/>
    </source>
</evidence>
<evidence type="ECO:0000256" key="1">
    <source>
        <dbReference type="SAM" id="MobiDB-lite"/>
    </source>
</evidence>
<feature type="region of interest" description="Disordered" evidence="1">
    <location>
        <begin position="51"/>
        <end position="73"/>
    </location>
</feature>
<dbReference type="EMBL" id="JABFCZ010000007">
    <property type="protein sequence ID" value="MBD1546041.1"/>
    <property type="molecule type" value="Genomic_DNA"/>
</dbReference>
<evidence type="ECO:0000313" key="2">
    <source>
        <dbReference type="EMBL" id="MBD1546041.1"/>
    </source>
</evidence>
<comment type="caution">
    <text evidence="2">The sequence shown here is derived from an EMBL/GenBank/DDBJ whole genome shotgun (WGS) entry which is preliminary data.</text>
</comment>
<gene>
    <name evidence="2" type="ORF">HK439_07200</name>
</gene>
<dbReference type="AlphaFoldDB" id="A0A926P2S3"/>
<dbReference type="RefSeq" id="WP_190290719.1">
    <property type="nucleotide sequence ID" value="NZ_JABFCZ010000007.1"/>
</dbReference>
<proteinExistence type="predicted"/>
<dbReference type="Proteomes" id="UP000598467">
    <property type="component" value="Unassembled WGS sequence"/>
</dbReference>
<accession>A0A926P2S3</accession>
<name>A0A926P2S3_9HYPH</name>